<dbReference type="InterPro" id="IPR002781">
    <property type="entry name" value="TM_pro_TauE-like"/>
</dbReference>
<dbReference type="GeneID" id="93642496"/>
<keyword evidence="5 8" id="KW-0812">Transmembrane</keyword>
<evidence type="ECO:0000256" key="4">
    <source>
        <dbReference type="ARBA" id="ARBA00022475"/>
    </source>
</evidence>
<keyword evidence="4 8" id="KW-1003">Cell membrane</keyword>
<gene>
    <name evidence="9" type="ORF">BG04_4492</name>
</gene>
<evidence type="ECO:0000313" key="10">
    <source>
        <dbReference type="Proteomes" id="UP000031829"/>
    </source>
</evidence>
<dbReference type="Proteomes" id="UP000031829">
    <property type="component" value="Chromosome"/>
</dbReference>
<evidence type="ECO:0000256" key="5">
    <source>
        <dbReference type="ARBA" id="ARBA00022692"/>
    </source>
</evidence>
<organism evidence="9 10">
    <name type="scientific">Priestia megaterium (strain ATCC 14581 / DSM 32 / CCUG 1817 / JCM 2506 / NBRC 15308 / NCIMB 9376 / NCTC 10342 / NRRL B-14308 / VKM B-512 / Ford 19)</name>
    <name type="common">Bacillus megaterium</name>
    <dbReference type="NCBI Taxonomy" id="1348623"/>
    <lineage>
        <taxon>Bacteria</taxon>
        <taxon>Bacillati</taxon>
        <taxon>Bacillota</taxon>
        <taxon>Bacilli</taxon>
        <taxon>Bacillales</taxon>
        <taxon>Bacillaceae</taxon>
        <taxon>Priestia</taxon>
    </lineage>
</organism>
<dbReference type="PATRIC" id="fig|592022.4.peg.2090"/>
<protein>
    <recommendedName>
        <fullName evidence="8">Probable membrane transporter protein</fullName>
    </recommendedName>
</protein>
<comment type="subcellular location">
    <subcellularLocation>
        <location evidence="1 8">Cell membrane</location>
        <topology evidence="1 8">Multi-pass membrane protein</topology>
    </subcellularLocation>
</comment>
<feature type="transmembrane region" description="Helical" evidence="8">
    <location>
        <begin position="232"/>
        <end position="250"/>
    </location>
</feature>
<dbReference type="PANTHER" id="PTHR30269:SF0">
    <property type="entry name" value="MEMBRANE TRANSPORTER PROTEIN YFCA-RELATED"/>
    <property type="match status" value="1"/>
</dbReference>
<reference evidence="9 10" key="1">
    <citation type="journal article" date="2015" name="Genome Announc.">
        <title>Complete genome sequences for 35 biothreat assay-relevant bacillus species.</title>
        <authorList>
            <person name="Johnson S.L."/>
            <person name="Daligault H.E."/>
            <person name="Davenport K.W."/>
            <person name="Jaissle J."/>
            <person name="Frey K.G."/>
            <person name="Ladner J.T."/>
            <person name="Broomall S.M."/>
            <person name="Bishop-Lilly K.A."/>
            <person name="Bruce D.C."/>
            <person name="Gibbons H.S."/>
            <person name="Coyne S.R."/>
            <person name="Lo C.C."/>
            <person name="Meincke L."/>
            <person name="Munk A.C."/>
            <person name="Koroleva G.I."/>
            <person name="Rosenzweig C.N."/>
            <person name="Palacios G.F."/>
            <person name="Redden C.L."/>
            <person name="Minogue T.D."/>
            <person name="Chain P.S."/>
        </authorList>
    </citation>
    <scope>NUCLEOTIDE SEQUENCE [LARGE SCALE GENOMIC DNA]</scope>
    <source>
        <strain evidence="10">ATCC 14581 / DSM 32 / JCM 2506 / NBRC 15308 / NCIMB 9376 / NCTC 10342 / NRRL B-14308 / VKM B-512</strain>
    </source>
</reference>
<evidence type="ECO:0000256" key="1">
    <source>
        <dbReference type="ARBA" id="ARBA00004651"/>
    </source>
</evidence>
<dbReference type="EMBL" id="CP009920">
    <property type="protein sequence ID" value="AJI20912.1"/>
    <property type="molecule type" value="Genomic_DNA"/>
</dbReference>
<evidence type="ECO:0000256" key="3">
    <source>
        <dbReference type="ARBA" id="ARBA00022448"/>
    </source>
</evidence>
<feature type="transmembrane region" description="Helical" evidence="8">
    <location>
        <begin position="36"/>
        <end position="55"/>
    </location>
</feature>
<comment type="similarity">
    <text evidence="2 8">Belongs to the 4-toluene sulfonate uptake permease (TSUP) (TC 2.A.102) family.</text>
</comment>
<dbReference type="GO" id="GO:0005886">
    <property type="term" value="C:plasma membrane"/>
    <property type="evidence" value="ECO:0007669"/>
    <property type="project" value="UniProtKB-SubCell"/>
</dbReference>
<evidence type="ECO:0000256" key="6">
    <source>
        <dbReference type="ARBA" id="ARBA00022989"/>
    </source>
</evidence>
<evidence type="ECO:0000256" key="7">
    <source>
        <dbReference type="ARBA" id="ARBA00023136"/>
    </source>
</evidence>
<feature type="transmembrane region" description="Helical" evidence="8">
    <location>
        <begin position="76"/>
        <end position="95"/>
    </location>
</feature>
<name>A0A0B6AIR1_PRIM2</name>
<feature type="transmembrane region" description="Helical" evidence="8">
    <location>
        <begin position="101"/>
        <end position="120"/>
    </location>
</feature>
<evidence type="ECO:0000256" key="2">
    <source>
        <dbReference type="ARBA" id="ARBA00009142"/>
    </source>
</evidence>
<dbReference type="Pfam" id="PF01925">
    <property type="entry name" value="TauE"/>
    <property type="match status" value="1"/>
</dbReference>
<feature type="transmembrane region" description="Helical" evidence="8">
    <location>
        <begin position="140"/>
        <end position="170"/>
    </location>
</feature>
<dbReference type="HOGENOM" id="CLU_045498_2_0_9"/>
<evidence type="ECO:0000256" key="8">
    <source>
        <dbReference type="RuleBase" id="RU363041"/>
    </source>
</evidence>
<dbReference type="AlphaFoldDB" id="A0A0B6AIR1"/>
<dbReference type="KEGG" id="bmeg:BG04_4492"/>
<dbReference type="PANTHER" id="PTHR30269">
    <property type="entry name" value="TRANSMEMBRANE PROTEIN YFCA"/>
    <property type="match status" value="1"/>
</dbReference>
<feature type="transmembrane region" description="Helical" evidence="8">
    <location>
        <begin position="190"/>
        <end position="220"/>
    </location>
</feature>
<proteinExistence type="inferred from homology"/>
<evidence type="ECO:0000313" key="9">
    <source>
        <dbReference type="EMBL" id="AJI20912.1"/>
    </source>
</evidence>
<keyword evidence="7 8" id="KW-0472">Membrane</keyword>
<dbReference type="InterPro" id="IPR052017">
    <property type="entry name" value="TSUP"/>
</dbReference>
<sequence>MEELSLQIVLLLLLFGFLAAFIDSVVGGGGLISTPALLFLGLPPAAALATNKLAGTMGVLTSTIRFVKSGKVDFRVVGKWFPFVFIGSLGGSITVHFLSSAFLKPVILILLVLVAIYTIFKKNWGTTSTYKPLSIKKLIFFTALIFIIGFYDGFLGAGTGSFILFAFLFMGFDFLQSAGSAKFLNFGSNLGALLVFLYFDSVVFSYGLIMGVAMIAGSFVGSNVALSKGVTYVRTLFILVTLSLISKNIFDYVNQYK</sequence>
<keyword evidence="6 8" id="KW-1133">Transmembrane helix</keyword>
<keyword evidence="3" id="KW-0813">Transport</keyword>
<dbReference type="RefSeq" id="WP_013083007.1">
    <property type="nucleotide sequence ID" value="NZ_BCVB01000005.1"/>
</dbReference>
<accession>A0A0B6AIR1</accession>